<dbReference type="Proteomes" id="UP001589870">
    <property type="component" value="Unassembled WGS sequence"/>
</dbReference>
<evidence type="ECO:0000313" key="3">
    <source>
        <dbReference type="EMBL" id="MFC0862055.1"/>
    </source>
</evidence>
<comment type="caution">
    <text evidence="3">The sequence shown here is derived from an EMBL/GenBank/DDBJ whole genome shotgun (WGS) entry which is preliminary data.</text>
</comment>
<evidence type="ECO:0000256" key="1">
    <source>
        <dbReference type="SAM" id="MobiDB-lite"/>
    </source>
</evidence>
<keyword evidence="2" id="KW-0472">Membrane</keyword>
<gene>
    <name evidence="3" type="ORF">ACFHYQ_07080</name>
</gene>
<evidence type="ECO:0000313" key="4">
    <source>
        <dbReference type="Proteomes" id="UP001589870"/>
    </source>
</evidence>
<feature type="transmembrane region" description="Helical" evidence="2">
    <location>
        <begin position="12"/>
        <end position="30"/>
    </location>
</feature>
<evidence type="ECO:0000256" key="2">
    <source>
        <dbReference type="SAM" id="Phobius"/>
    </source>
</evidence>
<protein>
    <recommendedName>
        <fullName evidence="5">Mce-associated membrane protein</fullName>
    </recommendedName>
</protein>
<keyword evidence="2" id="KW-0812">Transmembrane</keyword>
<keyword evidence="4" id="KW-1185">Reference proteome</keyword>
<reference evidence="3 4" key="1">
    <citation type="submission" date="2024-09" db="EMBL/GenBank/DDBJ databases">
        <authorList>
            <person name="Sun Q."/>
            <person name="Mori K."/>
        </authorList>
    </citation>
    <scope>NUCLEOTIDE SEQUENCE [LARGE SCALE GENOMIC DNA]</scope>
    <source>
        <strain evidence="3 4">TBRC 1851</strain>
    </source>
</reference>
<proteinExistence type="predicted"/>
<sequence>MSAQRSDRGKGLAFAVAVVVLAAVGLYLTMNSPTSGSESGDGRTAAIEPAARSPETAAGATRSPVPRQVATTPAVFDVYAYLPLSRQELGAAADLARRFTESYGTFRYDEEPAAFAGRLKAFATDEFAAQLTRAMTDPGLVERNRAGRVVSRASAEVKKIRDMTAGQVVFVVGSARHVTGDDGDKDENDRFAVTVIRAGSDWRVYDLELADAGQDGDTTP</sequence>
<dbReference type="RefSeq" id="WP_394300266.1">
    <property type="nucleotide sequence ID" value="NZ_JBHMQT010000009.1"/>
</dbReference>
<keyword evidence="2" id="KW-1133">Transmembrane helix</keyword>
<accession>A0ABV6U0S1</accession>
<organism evidence="3 4">
    <name type="scientific">Sphaerimonospora cavernae</name>
    <dbReference type="NCBI Taxonomy" id="1740611"/>
    <lineage>
        <taxon>Bacteria</taxon>
        <taxon>Bacillati</taxon>
        <taxon>Actinomycetota</taxon>
        <taxon>Actinomycetes</taxon>
        <taxon>Streptosporangiales</taxon>
        <taxon>Streptosporangiaceae</taxon>
        <taxon>Sphaerimonospora</taxon>
    </lineage>
</organism>
<name>A0ABV6U0S1_9ACTN</name>
<evidence type="ECO:0008006" key="5">
    <source>
        <dbReference type="Google" id="ProtNLM"/>
    </source>
</evidence>
<feature type="region of interest" description="Disordered" evidence="1">
    <location>
        <begin position="33"/>
        <end position="66"/>
    </location>
</feature>
<dbReference type="EMBL" id="JBHMQT010000009">
    <property type="protein sequence ID" value="MFC0862055.1"/>
    <property type="molecule type" value="Genomic_DNA"/>
</dbReference>